<dbReference type="Gene3D" id="3.30.70.270">
    <property type="match status" value="1"/>
</dbReference>
<comment type="caution">
    <text evidence="2">The sequence shown here is derived from an EMBL/GenBank/DDBJ whole genome shotgun (WGS) entry which is preliminary data.</text>
</comment>
<proteinExistence type="predicted"/>
<dbReference type="Proteomes" id="UP000261948">
    <property type="component" value="Unassembled WGS sequence"/>
</dbReference>
<dbReference type="InterPro" id="IPR052163">
    <property type="entry name" value="DGC-Regulatory_Protein"/>
</dbReference>
<dbReference type="InterPro" id="IPR043128">
    <property type="entry name" value="Rev_trsase/Diguanyl_cyclase"/>
</dbReference>
<dbReference type="InterPro" id="IPR000160">
    <property type="entry name" value="GGDEF_dom"/>
</dbReference>
<dbReference type="EMBL" id="QURR01000019">
    <property type="protein sequence ID" value="RGE43324.1"/>
    <property type="molecule type" value="Genomic_DNA"/>
</dbReference>
<dbReference type="PANTHER" id="PTHR46663:SF4">
    <property type="entry name" value="DIGUANYLATE CYCLASE DGCT-RELATED"/>
    <property type="match status" value="1"/>
</dbReference>
<dbReference type="InterPro" id="IPR029787">
    <property type="entry name" value="Nucleotide_cyclase"/>
</dbReference>
<dbReference type="SUPFAM" id="SSF55073">
    <property type="entry name" value="Nucleotide cyclase"/>
    <property type="match status" value="1"/>
</dbReference>
<name>A0A373FGQ0_COMTE</name>
<keyword evidence="3" id="KW-1185">Reference proteome</keyword>
<dbReference type="PROSITE" id="PS50887">
    <property type="entry name" value="GGDEF"/>
    <property type="match status" value="1"/>
</dbReference>
<sequence length="340" mass="37267">MPSIVQRLSRTATTSQTLPALTRPLLEIMVDVTELDSAYLTTIDEERGVQNVLYSLNTGEMQIPEGLEVPWNDTLCKRALDEGRTYTGNVGECWGDSDAARALGIQTYVSTPVRFASGRLYGTLCAASNQSVKLADEAEDVLRLFARIIAGFAEREQLVSSLQRANAELASLAMLDALTGLPNRRCVTEELNRLISHCRRTREWVLVGFVDLDHFKQINDQFGHEAGDCLMRTMAEQLSAALRGSDMLARFGGDEFVMVGIGPQMDSDGDEVVKDLQQRLSAASLLEFTLSDGRKISYEGASVGMVCLSPDDTDVDDALQKADAAMYRVKTARQKKVAAA</sequence>
<dbReference type="OrthoDB" id="9813903at2"/>
<dbReference type="AlphaFoldDB" id="A0A373FGQ0"/>
<feature type="domain" description="GGDEF" evidence="1">
    <location>
        <begin position="203"/>
        <end position="340"/>
    </location>
</feature>
<reference evidence="2 3" key="1">
    <citation type="submission" date="2018-08" db="EMBL/GenBank/DDBJ databases">
        <title>Comamonas testosteroni strain SWCO2.</title>
        <authorList>
            <person name="Jiang N."/>
            <person name="Zhang X.Z."/>
        </authorList>
    </citation>
    <scope>NUCLEOTIDE SEQUENCE [LARGE SCALE GENOMIC DNA]</scope>
    <source>
        <strain evidence="2 3">SWCO2</strain>
    </source>
</reference>
<evidence type="ECO:0000313" key="2">
    <source>
        <dbReference type="EMBL" id="RGE43324.1"/>
    </source>
</evidence>
<gene>
    <name evidence="2" type="ORF">DZC30_15130</name>
</gene>
<dbReference type="InterPro" id="IPR003018">
    <property type="entry name" value="GAF"/>
</dbReference>
<evidence type="ECO:0000259" key="1">
    <source>
        <dbReference type="PROSITE" id="PS50887"/>
    </source>
</evidence>
<dbReference type="SMART" id="SM00267">
    <property type="entry name" value="GGDEF"/>
    <property type="match status" value="1"/>
</dbReference>
<dbReference type="NCBIfam" id="TIGR00254">
    <property type="entry name" value="GGDEF"/>
    <property type="match status" value="1"/>
</dbReference>
<dbReference type="Pfam" id="PF13185">
    <property type="entry name" value="GAF_2"/>
    <property type="match status" value="1"/>
</dbReference>
<dbReference type="Gene3D" id="3.30.450.40">
    <property type="match status" value="1"/>
</dbReference>
<dbReference type="Pfam" id="PF00990">
    <property type="entry name" value="GGDEF"/>
    <property type="match status" value="1"/>
</dbReference>
<evidence type="ECO:0000313" key="3">
    <source>
        <dbReference type="Proteomes" id="UP000261948"/>
    </source>
</evidence>
<dbReference type="CDD" id="cd01949">
    <property type="entry name" value="GGDEF"/>
    <property type="match status" value="1"/>
</dbReference>
<dbReference type="PANTHER" id="PTHR46663">
    <property type="entry name" value="DIGUANYLATE CYCLASE DGCT-RELATED"/>
    <property type="match status" value="1"/>
</dbReference>
<accession>A0A373FGQ0</accession>
<dbReference type="InterPro" id="IPR029016">
    <property type="entry name" value="GAF-like_dom_sf"/>
</dbReference>
<organism evidence="2 3">
    <name type="scientific">Comamonas testosteroni</name>
    <name type="common">Pseudomonas testosteroni</name>
    <dbReference type="NCBI Taxonomy" id="285"/>
    <lineage>
        <taxon>Bacteria</taxon>
        <taxon>Pseudomonadati</taxon>
        <taxon>Pseudomonadota</taxon>
        <taxon>Betaproteobacteria</taxon>
        <taxon>Burkholderiales</taxon>
        <taxon>Comamonadaceae</taxon>
        <taxon>Comamonas</taxon>
    </lineage>
</organism>
<dbReference type="SUPFAM" id="SSF55781">
    <property type="entry name" value="GAF domain-like"/>
    <property type="match status" value="1"/>
</dbReference>
<protein>
    <submittedName>
        <fullName evidence="2">GGDEF domain-containing protein</fullName>
    </submittedName>
</protein>